<dbReference type="GO" id="GO:0007155">
    <property type="term" value="P:cell adhesion"/>
    <property type="evidence" value="ECO:0007669"/>
    <property type="project" value="InterPro"/>
</dbReference>
<accession>A0A160N1E0</accession>
<keyword evidence="4" id="KW-1133">Transmembrane helix</keyword>
<dbReference type="InterPro" id="IPR012902">
    <property type="entry name" value="N_methyl_site"/>
</dbReference>
<evidence type="ECO:0000256" key="1">
    <source>
        <dbReference type="ARBA" id="ARBA00005233"/>
    </source>
</evidence>
<protein>
    <recommendedName>
        <fullName evidence="7">Fimbrial protein</fullName>
    </recommendedName>
</protein>
<dbReference type="Pfam" id="PF00114">
    <property type="entry name" value="Pilin"/>
    <property type="match status" value="1"/>
</dbReference>
<keyword evidence="6" id="KW-1185">Reference proteome</keyword>
<keyword evidence="3" id="KW-0281">Fimbrium</keyword>
<organism evidence="5 6">
    <name type="scientific">Dyella thiooxydans</name>
    <dbReference type="NCBI Taxonomy" id="445710"/>
    <lineage>
        <taxon>Bacteria</taxon>
        <taxon>Pseudomonadati</taxon>
        <taxon>Pseudomonadota</taxon>
        <taxon>Gammaproteobacteria</taxon>
        <taxon>Lysobacterales</taxon>
        <taxon>Rhodanobacteraceae</taxon>
        <taxon>Dyella</taxon>
    </lineage>
</organism>
<dbReference type="AlphaFoldDB" id="A0A160N1E0"/>
<evidence type="ECO:0000313" key="6">
    <source>
        <dbReference type="Proteomes" id="UP000077255"/>
    </source>
</evidence>
<dbReference type="Proteomes" id="UP000077255">
    <property type="component" value="Chromosome"/>
</dbReference>
<gene>
    <name evidence="5" type="ORF">ATSB10_21060</name>
</gene>
<dbReference type="OrthoDB" id="5767514at2"/>
<dbReference type="PROSITE" id="PS00409">
    <property type="entry name" value="PROKAR_NTER_METHYL"/>
    <property type="match status" value="1"/>
</dbReference>
<dbReference type="Pfam" id="PF07963">
    <property type="entry name" value="N_methyl"/>
    <property type="match status" value="1"/>
</dbReference>
<dbReference type="GO" id="GO:0009289">
    <property type="term" value="C:pilus"/>
    <property type="evidence" value="ECO:0007669"/>
    <property type="project" value="InterPro"/>
</dbReference>
<evidence type="ECO:0000256" key="2">
    <source>
        <dbReference type="ARBA" id="ARBA00022481"/>
    </source>
</evidence>
<evidence type="ECO:0008006" key="7">
    <source>
        <dbReference type="Google" id="ProtNLM"/>
    </source>
</evidence>
<dbReference type="NCBIfam" id="TIGR02532">
    <property type="entry name" value="IV_pilin_GFxxxE"/>
    <property type="match status" value="1"/>
</dbReference>
<dbReference type="Gene3D" id="3.30.700.10">
    <property type="entry name" value="Glycoprotein, Type 4 Pilin"/>
    <property type="match status" value="1"/>
</dbReference>
<dbReference type="SUPFAM" id="SSF54523">
    <property type="entry name" value="Pili subunits"/>
    <property type="match status" value="1"/>
</dbReference>
<sequence length="149" mass="15347">MKSMQKGFTLIELMIVVAIIAILAAIAIPQYQNYVTKSQFSESQTVADGLKTPIVEYANQSGACPTNSTTGFSAAASYSGKYVSGATLGGTYPTCTVTVNFKSTAGSISAPLAANTSGVLFTGKDNGGTFVWACSDASLAAKYKPTACQ</sequence>
<dbReference type="InterPro" id="IPR001082">
    <property type="entry name" value="Pilin"/>
</dbReference>
<dbReference type="PANTHER" id="PTHR30093">
    <property type="entry name" value="GENERAL SECRETION PATHWAY PROTEIN G"/>
    <property type="match status" value="1"/>
</dbReference>
<proteinExistence type="inferred from homology"/>
<feature type="transmembrane region" description="Helical" evidence="4">
    <location>
        <begin position="7"/>
        <end position="28"/>
    </location>
</feature>
<name>A0A160N1E0_9GAMM</name>
<evidence type="ECO:0000256" key="4">
    <source>
        <dbReference type="SAM" id="Phobius"/>
    </source>
</evidence>
<dbReference type="EMBL" id="CP014841">
    <property type="protein sequence ID" value="AND69560.1"/>
    <property type="molecule type" value="Genomic_DNA"/>
</dbReference>
<evidence type="ECO:0000313" key="5">
    <source>
        <dbReference type="EMBL" id="AND69560.1"/>
    </source>
</evidence>
<dbReference type="STRING" id="445710.ATSB10_21060"/>
<dbReference type="KEGG" id="dtx:ATSB10_21060"/>
<dbReference type="InterPro" id="IPR045584">
    <property type="entry name" value="Pilin-like"/>
</dbReference>
<dbReference type="PATRIC" id="fig|445710.3.peg.2104"/>
<dbReference type="RefSeq" id="WP_063672558.1">
    <property type="nucleotide sequence ID" value="NZ_CP014841.1"/>
</dbReference>
<keyword evidence="4" id="KW-0812">Transmembrane</keyword>
<keyword evidence="2" id="KW-0488">Methylation</keyword>
<comment type="similarity">
    <text evidence="1 3">Belongs to the N-Me-Phe pilin family.</text>
</comment>
<evidence type="ECO:0000256" key="3">
    <source>
        <dbReference type="RuleBase" id="RU000389"/>
    </source>
</evidence>
<dbReference type="PANTHER" id="PTHR30093:SF34">
    <property type="entry name" value="PREPILIN PEPTIDASE-DEPENDENT PROTEIN D"/>
    <property type="match status" value="1"/>
</dbReference>
<keyword evidence="4" id="KW-0472">Membrane</keyword>
<reference evidence="5 6" key="1">
    <citation type="submission" date="2016-02" db="EMBL/GenBank/DDBJ databases">
        <title>Complete genome sequencing and analysis of ATSB10, Dyella thiooxydans isolated from rhizosphere soil of sunflower (Helianthus annuus L.).</title>
        <authorList>
            <person name="Lee Y."/>
            <person name="Hwangbo K."/>
            <person name="Chung H."/>
            <person name="Yoo J."/>
            <person name="Kim K.Y."/>
            <person name="Sa T.M."/>
            <person name="Um Y."/>
            <person name="Madhaiyan M."/>
        </authorList>
    </citation>
    <scope>NUCLEOTIDE SEQUENCE [LARGE SCALE GENOMIC DNA]</scope>
    <source>
        <strain evidence="5 6">ATSB10</strain>
    </source>
</reference>